<feature type="region of interest" description="Disordered" evidence="3">
    <location>
        <begin position="1"/>
        <end position="22"/>
    </location>
</feature>
<evidence type="ECO:0000313" key="4">
    <source>
        <dbReference type="EMBL" id="GEN60424.1"/>
    </source>
</evidence>
<dbReference type="CDD" id="cd02440">
    <property type="entry name" value="AdoMet_MTases"/>
    <property type="match status" value="1"/>
</dbReference>
<dbReference type="GO" id="GO:0008168">
    <property type="term" value="F:methyltransferase activity"/>
    <property type="evidence" value="ECO:0007669"/>
    <property type="project" value="UniProtKB-KW"/>
</dbReference>
<evidence type="ECO:0000313" key="5">
    <source>
        <dbReference type="Proteomes" id="UP000321635"/>
    </source>
</evidence>
<organism evidence="4 5">
    <name type="scientific">Acetobacter nitrogenifigens DSM 23921 = NBRC 105050</name>
    <dbReference type="NCBI Taxonomy" id="1120919"/>
    <lineage>
        <taxon>Bacteria</taxon>
        <taxon>Pseudomonadati</taxon>
        <taxon>Pseudomonadota</taxon>
        <taxon>Alphaproteobacteria</taxon>
        <taxon>Acetobacterales</taxon>
        <taxon>Acetobacteraceae</taxon>
        <taxon>Acetobacter</taxon>
    </lineage>
</organism>
<evidence type="ECO:0000256" key="2">
    <source>
        <dbReference type="ARBA" id="ARBA00022679"/>
    </source>
</evidence>
<dbReference type="InterPro" id="IPR004398">
    <property type="entry name" value="RNA_MeTrfase_RsmD"/>
</dbReference>
<reference evidence="4 5" key="1">
    <citation type="submission" date="2019-07" db="EMBL/GenBank/DDBJ databases">
        <title>Whole genome shotgun sequence of Acetobacter nitrogenifigens NBRC 105050.</title>
        <authorList>
            <person name="Hosoyama A."/>
            <person name="Uohara A."/>
            <person name="Ohji S."/>
            <person name="Ichikawa N."/>
        </authorList>
    </citation>
    <scope>NUCLEOTIDE SEQUENCE [LARGE SCALE GENOMIC DNA]</scope>
    <source>
        <strain evidence="4 5">NBRC 105050</strain>
    </source>
</reference>
<dbReference type="PIRSF" id="PIRSF004553">
    <property type="entry name" value="CHP00095"/>
    <property type="match status" value="1"/>
</dbReference>
<dbReference type="PANTHER" id="PTHR43542:SF1">
    <property type="entry name" value="METHYLTRANSFERASE"/>
    <property type="match status" value="1"/>
</dbReference>
<dbReference type="PANTHER" id="PTHR43542">
    <property type="entry name" value="METHYLTRANSFERASE"/>
    <property type="match status" value="1"/>
</dbReference>
<gene>
    <name evidence="4" type="ORF">ANI02nite_23080</name>
</gene>
<dbReference type="EMBL" id="BJYF01000018">
    <property type="protein sequence ID" value="GEN60424.1"/>
    <property type="molecule type" value="Genomic_DNA"/>
</dbReference>
<comment type="caution">
    <text evidence="4">The sequence shown here is derived from an EMBL/GenBank/DDBJ whole genome shotgun (WGS) entry which is preliminary data.</text>
</comment>
<keyword evidence="1 4" id="KW-0489">Methyltransferase</keyword>
<name>A0A511XBT6_9PROT</name>
<dbReference type="Proteomes" id="UP000321635">
    <property type="component" value="Unassembled WGS sequence"/>
</dbReference>
<dbReference type="NCBIfam" id="TIGR00095">
    <property type="entry name" value="16S rRNA (guanine(966)-N(2))-methyltransferase RsmD"/>
    <property type="match status" value="1"/>
</dbReference>
<keyword evidence="5" id="KW-1185">Reference proteome</keyword>
<dbReference type="Gene3D" id="3.40.50.150">
    <property type="entry name" value="Vaccinia Virus protein VP39"/>
    <property type="match status" value="1"/>
</dbReference>
<evidence type="ECO:0000256" key="1">
    <source>
        <dbReference type="ARBA" id="ARBA00022603"/>
    </source>
</evidence>
<dbReference type="OrthoDB" id="9803017at2"/>
<protein>
    <submittedName>
        <fullName evidence="4">DNA methyltransferase</fullName>
    </submittedName>
</protein>
<accession>A0A511XBT6</accession>
<dbReference type="STRING" id="1120919.GCA_000429165_02396"/>
<proteinExistence type="predicted"/>
<dbReference type="GO" id="GO:0031167">
    <property type="term" value="P:rRNA methylation"/>
    <property type="evidence" value="ECO:0007669"/>
    <property type="project" value="InterPro"/>
</dbReference>
<dbReference type="RefSeq" id="WP_026398088.1">
    <property type="nucleotide sequence ID" value="NZ_AUBI01000009.1"/>
</dbReference>
<dbReference type="AlphaFoldDB" id="A0A511XBT6"/>
<sequence length="187" mass="19672">MRIIGGDRRGRQLQAPPGSVTRPTADRVRQALFDMVLHASWGGRDAVEGVAVLDGFAGTGALGLEALSRGAASCAFFERDRAALAALRVNITACRKEDASRVFAGDILAPPKAVNPCGLVFLDPPYGKGLPALALNALTARGWIAPDALVIVETAKDEAPPVDTVEILFERVHGAARLWGWRAGGHG</sequence>
<evidence type="ECO:0000256" key="3">
    <source>
        <dbReference type="SAM" id="MobiDB-lite"/>
    </source>
</evidence>
<dbReference type="InterPro" id="IPR029063">
    <property type="entry name" value="SAM-dependent_MTases_sf"/>
</dbReference>
<dbReference type="SUPFAM" id="SSF53335">
    <property type="entry name" value="S-adenosyl-L-methionine-dependent methyltransferases"/>
    <property type="match status" value="1"/>
</dbReference>
<feature type="compositionally biased region" description="Basic and acidic residues" evidence="3">
    <location>
        <begin position="1"/>
        <end position="10"/>
    </location>
</feature>
<keyword evidence="2 4" id="KW-0808">Transferase</keyword>
<dbReference type="Pfam" id="PF03602">
    <property type="entry name" value="Cons_hypoth95"/>
    <property type="match status" value="1"/>
</dbReference>